<sequence>MVAVVLGTALTAGGSKGAPTAPLKQANVTAPQDLTPEAVKDITKYCQVCWRNARLPMDRWDDCTQQVFARLLERVPQGQWTAMLNTEGDERREFFRAIDAVKKRTQRARRYVDLSPDHADDRNRAADHVRDQWETVDRAARDVLSPRQQRIVELAAGGWAVPEIAVELGTTPERVSDEKYKAIRKLRTHLGVDA</sequence>
<reference evidence="3" key="1">
    <citation type="submission" date="2017-06" db="EMBL/GenBank/DDBJ databases">
        <title>Genome analysis of Fimbriiglobus ruber SP5, the first member of the order Planctomycetales with confirmed chitinolytic capability.</title>
        <authorList>
            <person name="Ravin N.V."/>
            <person name="Rakitin A.L."/>
            <person name="Ivanova A.A."/>
            <person name="Beletsky A.V."/>
            <person name="Kulichevskaya I.S."/>
            <person name="Mardanov A.V."/>
            <person name="Dedysh S.N."/>
        </authorList>
    </citation>
    <scope>NUCLEOTIDE SEQUENCE [LARGE SCALE GENOMIC DNA]</scope>
    <source>
        <strain evidence="3">SP5</strain>
    </source>
</reference>
<proteinExistence type="predicted"/>
<accession>A0A225E0B9</accession>
<keyword evidence="3" id="KW-1185">Reference proteome</keyword>
<dbReference type="SMART" id="SM00421">
    <property type="entry name" value="HTH_LUXR"/>
    <property type="match status" value="1"/>
</dbReference>
<evidence type="ECO:0000313" key="3">
    <source>
        <dbReference type="Proteomes" id="UP000214646"/>
    </source>
</evidence>
<gene>
    <name evidence="2" type="ORF">FRUB_03055</name>
</gene>
<dbReference type="InterPro" id="IPR013324">
    <property type="entry name" value="RNA_pol_sigma_r3/r4-like"/>
</dbReference>
<name>A0A225E0B9_9BACT</name>
<dbReference type="InterPro" id="IPR036388">
    <property type="entry name" value="WH-like_DNA-bd_sf"/>
</dbReference>
<organism evidence="2 3">
    <name type="scientific">Fimbriiglobus ruber</name>
    <dbReference type="NCBI Taxonomy" id="1908690"/>
    <lineage>
        <taxon>Bacteria</taxon>
        <taxon>Pseudomonadati</taxon>
        <taxon>Planctomycetota</taxon>
        <taxon>Planctomycetia</taxon>
        <taxon>Gemmatales</taxon>
        <taxon>Gemmataceae</taxon>
        <taxon>Fimbriiglobus</taxon>
    </lineage>
</organism>
<dbReference type="SUPFAM" id="SSF88659">
    <property type="entry name" value="Sigma3 and sigma4 domains of RNA polymerase sigma factors"/>
    <property type="match status" value="1"/>
</dbReference>
<dbReference type="GO" id="GO:0006355">
    <property type="term" value="P:regulation of DNA-templated transcription"/>
    <property type="evidence" value="ECO:0007669"/>
    <property type="project" value="InterPro"/>
</dbReference>
<dbReference type="AlphaFoldDB" id="A0A225E0B9"/>
<protein>
    <recommendedName>
        <fullName evidence="1">HTH luxR-type domain-containing protein</fullName>
    </recommendedName>
</protein>
<evidence type="ECO:0000313" key="2">
    <source>
        <dbReference type="EMBL" id="OWK43456.1"/>
    </source>
</evidence>
<dbReference type="Gene3D" id="1.10.10.10">
    <property type="entry name" value="Winged helix-like DNA-binding domain superfamily/Winged helix DNA-binding domain"/>
    <property type="match status" value="1"/>
</dbReference>
<dbReference type="Proteomes" id="UP000214646">
    <property type="component" value="Unassembled WGS sequence"/>
</dbReference>
<comment type="caution">
    <text evidence="2">The sequence shown here is derived from an EMBL/GenBank/DDBJ whole genome shotgun (WGS) entry which is preliminary data.</text>
</comment>
<feature type="domain" description="HTH luxR-type" evidence="1">
    <location>
        <begin position="141"/>
        <end position="194"/>
    </location>
</feature>
<evidence type="ECO:0000259" key="1">
    <source>
        <dbReference type="SMART" id="SM00421"/>
    </source>
</evidence>
<dbReference type="EMBL" id="NIDE01000004">
    <property type="protein sequence ID" value="OWK43456.1"/>
    <property type="molecule type" value="Genomic_DNA"/>
</dbReference>
<dbReference type="InterPro" id="IPR000792">
    <property type="entry name" value="Tscrpt_reg_LuxR_C"/>
</dbReference>